<feature type="region of interest" description="Disordered" evidence="1">
    <location>
        <begin position="162"/>
        <end position="193"/>
    </location>
</feature>
<gene>
    <name evidence="2" type="ORF">B0I31_103695</name>
</gene>
<name>A0A2P8IEN7_SACCR</name>
<organism evidence="2 3">
    <name type="scientific">Saccharothrix carnea</name>
    <dbReference type="NCBI Taxonomy" id="1280637"/>
    <lineage>
        <taxon>Bacteria</taxon>
        <taxon>Bacillati</taxon>
        <taxon>Actinomycetota</taxon>
        <taxon>Actinomycetes</taxon>
        <taxon>Pseudonocardiales</taxon>
        <taxon>Pseudonocardiaceae</taxon>
        <taxon>Saccharothrix</taxon>
    </lineage>
</organism>
<dbReference type="InterPro" id="IPR006311">
    <property type="entry name" value="TAT_signal"/>
</dbReference>
<dbReference type="RefSeq" id="WP_106615299.1">
    <property type="nucleotide sequence ID" value="NZ_PYAX01000003.1"/>
</dbReference>
<accession>A0A2P8IEN7</accession>
<evidence type="ECO:0000313" key="3">
    <source>
        <dbReference type="Proteomes" id="UP000241118"/>
    </source>
</evidence>
<reference evidence="2 3" key="1">
    <citation type="submission" date="2018-03" db="EMBL/GenBank/DDBJ databases">
        <title>Genomic Encyclopedia of Type Strains, Phase III (KMG-III): the genomes of soil and plant-associated and newly described type strains.</title>
        <authorList>
            <person name="Whitman W."/>
        </authorList>
    </citation>
    <scope>NUCLEOTIDE SEQUENCE [LARGE SCALE GENOMIC DNA]</scope>
    <source>
        <strain evidence="2 3">CGMCC 4.7097</strain>
    </source>
</reference>
<comment type="caution">
    <text evidence="2">The sequence shown here is derived from an EMBL/GenBank/DDBJ whole genome shotgun (WGS) entry which is preliminary data.</text>
</comment>
<keyword evidence="3" id="KW-1185">Reference proteome</keyword>
<dbReference type="AlphaFoldDB" id="A0A2P8IEN7"/>
<dbReference type="EMBL" id="PYAX01000003">
    <property type="protein sequence ID" value="PSL56935.1"/>
    <property type="molecule type" value="Genomic_DNA"/>
</dbReference>
<proteinExistence type="predicted"/>
<sequence>MGEITRRVVLGGMAGAAALTATPSRGNAAGAAEIRGPAADDDVAGTMNLTAADAVLQRIADAFPQTALNGLRGQFESSATHSELDWTSTTYRATRPLLYQFDVSAVMCRWLDDVGLNHSNWARFRVAPTPVPVNAVVRPDGTRDLGSGRHRLTRRLGRDVVVGGHSADVAPSGRPRSTMPGGRRSGEPSATRS</sequence>
<dbReference type="PROSITE" id="PS51318">
    <property type="entry name" value="TAT"/>
    <property type="match status" value="1"/>
</dbReference>
<protein>
    <submittedName>
        <fullName evidence="2">Uncharacterized protein</fullName>
    </submittedName>
</protein>
<dbReference type="OrthoDB" id="9761045at2"/>
<dbReference type="Proteomes" id="UP000241118">
    <property type="component" value="Unassembled WGS sequence"/>
</dbReference>
<evidence type="ECO:0000313" key="2">
    <source>
        <dbReference type="EMBL" id="PSL56935.1"/>
    </source>
</evidence>
<evidence type="ECO:0000256" key="1">
    <source>
        <dbReference type="SAM" id="MobiDB-lite"/>
    </source>
</evidence>